<gene>
    <name evidence="4" type="ORF">QBC34DRAFT_417216</name>
</gene>
<dbReference type="EMBL" id="MU865994">
    <property type="protein sequence ID" value="KAK4443394.1"/>
    <property type="molecule type" value="Genomic_DNA"/>
</dbReference>
<evidence type="ECO:0000256" key="2">
    <source>
        <dbReference type="SAM" id="Phobius"/>
    </source>
</evidence>
<keyword evidence="2" id="KW-1133">Transmembrane helix</keyword>
<dbReference type="AlphaFoldDB" id="A0AAV9G5J4"/>
<feature type="signal peptide" evidence="3">
    <location>
        <begin position="1"/>
        <end position="19"/>
    </location>
</feature>
<feature type="compositionally biased region" description="Low complexity" evidence="1">
    <location>
        <begin position="139"/>
        <end position="166"/>
    </location>
</feature>
<reference evidence="4" key="2">
    <citation type="submission" date="2023-05" db="EMBL/GenBank/DDBJ databases">
        <authorList>
            <consortium name="Lawrence Berkeley National Laboratory"/>
            <person name="Steindorff A."/>
            <person name="Hensen N."/>
            <person name="Bonometti L."/>
            <person name="Westerberg I."/>
            <person name="Brannstrom I.O."/>
            <person name="Guillou S."/>
            <person name="Cros-Aarteil S."/>
            <person name="Calhoun S."/>
            <person name="Haridas S."/>
            <person name="Kuo A."/>
            <person name="Mondo S."/>
            <person name="Pangilinan J."/>
            <person name="Riley R."/>
            <person name="Labutti K."/>
            <person name="Andreopoulos B."/>
            <person name="Lipzen A."/>
            <person name="Chen C."/>
            <person name="Yanf M."/>
            <person name="Daum C."/>
            <person name="Ng V."/>
            <person name="Clum A."/>
            <person name="Ohm R."/>
            <person name="Martin F."/>
            <person name="Silar P."/>
            <person name="Natvig D."/>
            <person name="Lalanne C."/>
            <person name="Gautier V."/>
            <person name="Ament-Velasquez S.L."/>
            <person name="Kruys A."/>
            <person name="Hutchinson M.I."/>
            <person name="Powell A.J."/>
            <person name="Barry K."/>
            <person name="Miller A.N."/>
            <person name="Grigoriev I.V."/>
            <person name="Debuchy R."/>
            <person name="Gladieux P."/>
            <person name="Thoren M.H."/>
            <person name="Johannesson H."/>
        </authorList>
    </citation>
    <scope>NUCLEOTIDE SEQUENCE</scope>
    <source>
        <strain evidence="4">PSN243</strain>
    </source>
</reference>
<feature type="chain" id="PRO_5043440567" description="Mid2 domain-containing protein" evidence="3">
    <location>
        <begin position="20"/>
        <end position="284"/>
    </location>
</feature>
<evidence type="ECO:0000256" key="1">
    <source>
        <dbReference type="SAM" id="MobiDB-lite"/>
    </source>
</evidence>
<dbReference type="Proteomes" id="UP001321760">
    <property type="component" value="Unassembled WGS sequence"/>
</dbReference>
<organism evidence="4 5">
    <name type="scientific">Podospora aff. communis PSN243</name>
    <dbReference type="NCBI Taxonomy" id="3040156"/>
    <lineage>
        <taxon>Eukaryota</taxon>
        <taxon>Fungi</taxon>
        <taxon>Dikarya</taxon>
        <taxon>Ascomycota</taxon>
        <taxon>Pezizomycotina</taxon>
        <taxon>Sordariomycetes</taxon>
        <taxon>Sordariomycetidae</taxon>
        <taxon>Sordariales</taxon>
        <taxon>Podosporaceae</taxon>
        <taxon>Podospora</taxon>
    </lineage>
</organism>
<proteinExistence type="predicted"/>
<reference evidence="4" key="1">
    <citation type="journal article" date="2023" name="Mol. Phylogenet. Evol.">
        <title>Genome-scale phylogeny and comparative genomics of the fungal order Sordariales.</title>
        <authorList>
            <person name="Hensen N."/>
            <person name="Bonometti L."/>
            <person name="Westerberg I."/>
            <person name="Brannstrom I.O."/>
            <person name="Guillou S."/>
            <person name="Cros-Aarteil S."/>
            <person name="Calhoun S."/>
            <person name="Haridas S."/>
            <person name="Kuo A."/>
            <person name="Mondo S."/>
            <person name="Pangilinan J."/>
            <person name="Riley R."/>
            <person name="LaButti K."/>
            <person name="Andreopoulos B."/>
            <person name="Lipzen A."/>
            <person name="Chen C."/>
            <person name="Yan M."/>
            <person name="Daum C."/>
            <person name="Ng V."/>
            <person name="Clum A."/>
            <person name="Steindorff A."/>
            <person name="Ohm R.A."/>
            <person name="Martin F."/>
            <person name="Silar P."/>
            <person name="Natvig D.O."/>
            <person name="Lalanne C."/>
            <person name="Gautier V."/>
            <person name="Ament-Velasquez S.L."/>
            <person name="Kruys A."/>
            <person name="Hutchinson M.I."/>
            <person name="Powell A.J."/>
            <person name="Barry K."/>
            <person name="Miller A.N."/>
            <person name="Grigoriev I.V."/>
            <person name="Debuchy R."/>
            <person name="Gladieux P."/>
            <person name="Hiltunen Thoren M."/>
            <person name="Johannesson H."/>
        </authorList>
    </citation>
    <scope>NUCLEOTIDE SEQUENCE</scope>
    <source>
        <strain evidence="4">PSN243</strain>
    </source>
</reference>
<feature type="region of interest" description="Disordered" evidence="1">
    <location>
        <begin position="139"/>
        <end position="181"/>
    </location>
</feature>
<sequence length="284" mass="30027">MLFFLVLFILSGSLPPVIAVMTFINPAPQVLGEQFSDNLIYPEGTVVNVAWTQGEAGKPTSLTLWQLNATTGIFFGKAEYITQSSINTSRFSWIVATTKNLSVSNLFYLSIFEEGKSNADSNSKYFNITRAGTDASTTSATSSAAASSSATTPSSPTDSSSTTPAAGVGTPTISTPAQASPAGGLSTGAQIGVGLGVSIPCAIALSVVASWFFFARRRKRDNRDLNYVESITPTRTSDGSTLVSMTAQHPPMYPQYQKPPIGFSDYSKDAPSFYELYAPSRGGA</sequence>
<name>A0AAV9G5J4_9PEZI</name>
<keyword evidence="3" id="KW-0732">Signal</keyword>
<feature type="transmembrane region" description="Helical" evidence="2">
    <location>
        <begin position="191"/>
        <end position="214"/>
    </location>
</feature>
<evidence type="ECO:0000313" key="5">
    <source>
        <dbReference type="Proteomes" id="UP001321760"/>
    </source>
</evidence>
<protein>
    <recommendedName>
        <fullName evidence="6">Mid2 domain-containing protein</fullName>
    </recommendedName>
</protein>
<keyword evidence="5" id="KW-1185">Reference proteome</keyword>
<evidence type="ECO:0000256" key="3">
    <source>
        <dbReference type="SAM" id="SignalP"/>
    </source>
</evidence>
<comment type="caution">
    <text evidence="4">The sequence shown here is derived from an EMBL/GenBank/DDBJ whole genome shotgun (WGS) entry which is preliminary data.</text>
</comment>
<evidence type="ECO:0008006" key="6">
    <source>
        <dbReference type="Google" id="ProtNLM"/>
    </source>
</evidence>
<keyword evidence="2" id="KW-0472">Membrane</keyword>
<evidence type="ECO:0000313" key="4">
    <source>
        <dbReference type="EMBL" id="KAK4443394.1"/>
    </source>
</evidence>
<keyword evidence="2" id="KW-0812">Transmembrane</keyword>
<accession>A0AAV9G5J4</accession>